<dbReference type="OrthoDB" id="3733172at2"/>
<dbReference type="InterPro" id="IPR036388">
    <property type="entry name" value="WH-like_DNA-bd_sf"/>
</dbReference>
<dbReference type="AlphaFoldDB" id="A0A1H1T995"/>
<dbReference type="CDD" id="cd00090">
    <property type="entry name" value="HTH_ARSR"/>
    <property type="match status" value="1"/>
</dbReference>
<name>A0A1H1T995_9ACTN</name>
<proteinExistence type="predicted"/>
<dbReference type="STRING" id="630515.SAMN04489812_2306"/>
<dbReference type="Proteomes" id="UP000199103">
    <property type="component" value="Chromosome I"/>
</dbReference>
<evidence type="ECO:0000313" key="3">
    <source>
        <dbReference type="Proteomes" id="UP000199103"/>
    </source>
</evidence>
<dbReference type="RefSeq" id="WP_091524652.1">
    <property type="nucleotide sequence ID" value="NZ_LT629772.1"/>
</dbReference>
<gene>
    <name evidence="2" type="ORF">SAMN04489812_2306</name>
</gene>
<dbReference type="Pfam" id="PF12840">
    <property type="entry name" value="HTH_20"/>
    <property type="match status" value="1"/>
</dbReference>
<dbReference type="SUPFAM" id="SSF46785">
    <property type="entry name" value="Winged helix' DNA-binding domain"/>
    <property type="match status" value="1"/>
</dbReference>
<dbReference type="GO" id="GO:0003700">
    <property type="term" value="F:DNA-binding transcription factor activity"/>
    <property type="evidence" value="ECO:0007669"/>
    <property type="project" value="InterPro"/>
</dbReference>
<accession>A0A1H1T995</accession>
<protein>
    <submittedName>
        <fullName evidence="2">Helix-turn-helix domain-containing protein</fullName>
    </submittedName>
</protein>
<dbReference type="InterPro" id="IPR036390">
    <property type="entry name" value="WH_DNA-bd_sf"/>
</dbReference>
<dbReference type="InterPro" id="IPR011991">
    <property type="entry name" value="ArsR-like_HTH"/>
</dbReference>
<organism evidence="2 3">
    <name type="scientific">Microlunatus soli</name>
    <dbReference type="NCBI Taxonomy" id="630515"/>
    <lineage>
        <taxon>Bacteria</taxon>
        <taxon>Bacillati</taxon>
        <taxon>Actinomycetota</taxon>
        <taxon>Actinomycetes</taxon>
        <taxon>Propionibacteriales</taxon>
        <taxon>Propionibacteriaceae</taxon>
        <taxon>Microlunatus</taxon>
    </lineage>
</organism>
<sequence>MAEPPVVSDPRVLRAIAHPTRGRILSELSAVGTARAADLARDLGIPANQASFHLRQLAKYGLVEEAPDQARDRRDRVWRPSAEHGYQVNLKTLERTTGGEGAVAVYKNHVQARAGYLVDRAMQDEEDDGGGDRSIIDSAIRLTAEERNEFAAEVSDLLDRWSDRTRDRGAERRTYSFFLVFQPYPPLGPTP</sequence>
<evidence type="ECO:0000259" key="1">
    <source>
        <dbReference type="SMART" id="SM00418"/>
    </source>
</evidence>
<reference evidence="2 3" key="1">
    <citation type="submission" date="2016-10" db="EMBL/GenBank/DDBJ databases">
        <authorList>
            <person name="de Groot N.N."/>
        </authorList>
    </citation>
    <scope>NUCLEOTIDE SEQUENCE [LARGE SCALE GENOMIC DNA]</scope>
    <source>
        <strain evidence="2 3">DSM 21800</strain>
    </source>
</reference>
<dbReference type="SMART" id="SM00418">
    <property type="entry name" value="HTH_ARSR"/>
    <property type="match status" value="1"/>
</dbReference>
<dbReference type="EMBL" id="LT629772">
    <property type="protein sequence ID" value="SDS56792.1"/>
    <property type="molecule type" value="Genomic_DNA"/>
</dbReference>
<keyword evidence="3" id="KW-1185">Reference proteome</keyword>
<evidence type="ECO:0000313" key="2">
    <source>
        <dbReference type="EMBL" id="SDS56792.1"/>
    </source>
</evidence>
<feature type="domain" description="HTH arsR-type" evidence="1">
    <location>
        <begin position="11"/>
        <end position="119"/>
    </location>
</feature>
<dbReference type="Gene3D" id="1.10.10.10">
    <property type="entry name" value="Winged helix-like DNA-binding domain superfamily/Winged helix DNA-binding domain"/>
    <property type="match status" value="1"/>
</dbReference>
<dbReference type="InterPro" id="IPR001845">
    <property type="entry name" value="HTH_ArsR_DNA-bd_dom"/>
</dbReference>